<gene>
    <name evidence="2" type="ORF">RIF29_00702</name>
</gene>
<protein>
    <submittedName>
        <fullName evidence="2">Uncharacterized protein</fullName>
    </submittedName>
</protein>
<organism evidence="2 3">
    <name type="scientific">Crotalaria pallida</name>
    <name type="common">Smooth rattlebox</name>
    <name type="synonym">Crotalaria striata</name>
    <dbReference type="NCBI Taxonomy" id="3830"/>
    <lineage>
        <taxon>Eukaryota</taxon>
        <taxon>Viridiplantae</taxon>
        <taxon>Streptophyta</taxon>
        <taxon>Embryophyta</taxon>
        <taxon>Tracheophyta</taxon>
        <taxon>Spermatophyta</taxon>
        <taxon>Magnoliopsida</taxon>
        <taxon>eudicotyledons</taxon>
        <taxon>Gunneridae</taxon>
        <taxon>Pentapetalae</taxon>
        <taxon>rosids</taxon>
        <taxon>fabids</taxon>
        <taxon>Fabales</taxon>
        <taxon>Fabaceae</taxon>
        <taxon>Papilionoideae</taxon>
        <taxon>50 kb inversion clade</taxon>
        <taxon>genistoids sensu lato</taxon>
        <taxon>core genistoids</taxon>
        <taxon>Crotalarieae</taxon>
        <taxon>Crotalaria</taxon>
    </lineage>
</organism>
<comment type="caution">
    <text evidence="2">The sequence shown here is derived from an EMBL/GenBank/DDBJ whole genome shotgun (WGS) entry which is preliminary data.</text>
</comment>
<reference evidence="2 3" key="1">
    <citation type="submission" date="2024-01" db="EMBL/GenBank/DDBJ databases">
        <title>The genomes of 5 underutilized Papilionoideae crops provide insights into root nodulation and disease resistanc.</title>
        <authorList>
            <person name="Yuan L."/>
        </authorList>
    </citation>
    <scope>NUCLEOTIDE SEQUENCE [LARGE SCALE GENOMIC DNA]</scope>
    <source>
        <strain evidence="2">ZHUSHIDOU_FW_LH</strain>
        <tissue evidence="2">Leaf</tissue>
    </source>
</reference>
<feature type="compositionally biased region" description="Low complexity" evidence="1">
    <location>
        <begin position="84"/>
        <end position="100"/>
    </location>
</feature>
<accession>A0AAN9IWT3</accession>
<dbReference type="AlphaFoldDB" id="A0AAN9IWT3"/>
<evidence type="ECO:0000313" key="2">
    <source>
        <dbReference type="EMBL" id="KAK7287426.1"/>
    </source>
</evidence>
<name>A0AAN9IWT3_CROPI</name>
<dbReference type="Proteomes" id="UP001372338">
    <property type="component" value="Unassembled WGS sequence"/>
</dbReference>
<sequence>MVSTPKPLLQNLFFSFKETTFKPVHSPAAVALDLETASAVGDSNDEHSSSNDGGVVPCSDGGDKPKSSDGDVSPHGTSDSGDPPRVSSTRLTTTPTTTTLKQRPAATPGSEQQFRS</sequence>
<dbReference type="EMBL" id="JAYWIO010000001">
    <property type="protein sequence ID" value="KAK7287426.1"/>
    <property type="molecule type" value="Genomic_DNA"/>
</dbReference>
<proteinExistence type="predicted"/>
<evidence type="ECO:0000256" key="1">
    <source>
        <dbReference type="SAM" id="MobiDB-lite"/>
    </source>
</evidence>
<feature type="region of interest" description="Disordered" evidence="1">
    <location>
        <begin position="39"/>
        <end position="116"/>
    </location>
</feature>
<evidence type="ECO:0000313" key="3">
    <source>
        <dbReference type="Proteomes" id="UP001372338"/>
    </source>
</evidence>
<keyword evidence="3" id="KW-1185">Reference proteome</keyword>